<feature type="compositionally biased region" description="Acidic residues" evidence="1">
    <location>
        <begin position="364"/>
        <end position="387"/>
    </location>
</feature>
<feature type="region of interest" description="Disordered" evidence="1">
    <location>
        <begin position="215"/>
        <end position="467"/>
    </location>
</feature>
<feature type="compositionally biased region" description="Basic residues" evidence="1">
    <location>
        <begin position="443"/>
        <end position="457"/>
    </location>
</feature>
<dbReference type="RefSeq" id="XP_045962065.1">
    <property type="nucleotide sequence ID" value="XM_046095410.1"/>
</dbReference>
<dbReference type="EMBL" id="JAGPXC010000002">
    <property type="protein sequence ID" value="KAH6657831.1"/>
    <property type="molecule type" value="Genomic_DNA"/>
</dbReference>
<gene>
    <name evidence="3" type="ORF">BKA67DRAFT_199736</name>
</gene>
<feature type="compositionally biased region" description="Polar residues" evidence="1">
    <location>
        <begin position="83"/>
        <end position="110"/>
    </location>
</feature>
<keyword evidence="4" id="KW-1185">Reference proteome</keyword>
<dbReference type="Pfam" id="PF20994">
    <property type="entry name" value="CENPU"/>
    <property type="match status" value="1"/>
</dbReference>
<evidence type="ECO:0000313" key="4">
    <source>
        <dbReference type="Proteomes" id="UP000758603"/>
    </source>
</evidence>
<dbReference type="OrthoDB" id="5377952at2759"/>
<name>A0A9P9A254_9PEZI</name>
<sequence length="692" mass="76071">MATSRGTRMQERMRGAGRHEVADDSFGFILPVEEASEPPLPNPEPQSEDEPTPTTHVHAHAHAPTPTPTSNTSAKRRRLGDAATTTNAENPQASPQRQNESQSQPPSTASKAGPYDMLQDESQETETESLSSARRTTAEADLEGGNEDNLGSLPKAIARPTSRDSISSRLSVGPHVTEEEVTESPAAAPGSGHRRRVRVNTVATQSAQLQRMVMDQEAGDTAELATSSPLARKTRMSGVTPSALSTRSIRTIGRSTLAQSAMEADELSPVLRPSRKSNSTAGSGSARSSLSAARRSTLDTMDGEPDELSSPVPPQERLRPAQTKSNLFQAASLVENRRKAQERFKAKRSKQATSVIVTGRESEVDPDDEEHASEDVEVSEQAEEIQVEEAAQVLGEKRRRPSPPRDESPELDAPRDISTVPTKKRRQKRSQDSPAKQSQPKAVKQKKHGEKPKRKRHSGEDELVPITVQRYTRRQQYNEGDTDADILGAEIPFANRSGVNVVDVLTQMCDEVIDSNLTILHEAALSADSSATKKEYRTKLRALEAFQEELRTRLLEHTIALDNLHSLKKRVRSIQKEKLALRNDIIRIRAEREQVALKMDAVRIRHEKNNKQTLDQLNLSTTMHNIDLAVENGRQAAELGPKEQKNAELANLELLVSRIAGQVTTGEGNGNLQQIQDFNAFLERAAAALEAR</sequence>
<dbReference type="Proteomes" id="UP000758603">
    <property type="component" value="Unassembled WGS sequence"/>
</dbReference>
<feature type="compositionally biased region" description="Basic and acidic residues" evidence="1">
    <location>
        <begin position="403"/>
        <end position="415"/>
    </location>
</feature>
<feature type="compositionally biased region" description="Acidic residues" evidence="1">
    <location>
        <begin position="118"/>
        <end position="127"/>
    </location>
</feature>
<feature type="compositionally biased region" description="Basic and acidic residues" evidence="1">
    <location>
        <begin position="335"/>
        <end position="344"/>
    </location>
</feature>
<dbReference type="GeneID" id="70124303"/>
<reference evidence="3" key="1">
    <citation type="journal article" date="2021" name="Nat. Commun.">
        <title>Genetic determinants of endophytism in the Arabidopsis root mycobiome.</title>
        <authorList>
            <person name="Mesny F."/>
            <person name="Miyauchi S."/>
            <person name="Thiergart T."/>
            <person name="Pickel B."/>
            <person name="Atanasova L."/>
            <person name="Karlsson M."/>
            <person name="Huettel B."/>
            <person name="Barry K.W."/>
            <person name="Haridas S."/>
            <person name="Chen C."/>
            <person name="Bauer D."/>
            <person name="Andreopoulos W."/>
            <person name="Pangilinan J."/>
            <person name="LaButti K."/>
            <person name="Riley R."/>
            <person name="Lipzen A."/>
            <person name="Clum A."/>
            <person name="Drula E."/>
            <person name="Henrissat B."/>
            <person name="Kohler A."/>
            <person name="Grigoriev I.V."/>
            <person name="Martin F.M."/>
            <person name="Hacquard S."/>
        </authorList>
    </citation>
    <scope>NUCLEOTIDE SEQUENCE</scope>
    <source>
        <strain evidence="3">MPI-SDFR-AT-0073</strain>
    </source>
</reference>
<dbReference type="AlphaFoldDB" id="A0A9P9A254"/>
<comment type="caution">
    <text evidence="3">The sequence shown here is derived from an EMBL/GenBank/DDBJ whole genome shotgun (WGS) entry which is preliminary data.</text>
</comment>
<feature type="domain" description="Inner kinetochore subunit AME1" evidence="2">
    <location>
        <begin position="495"/>
        <end position="684"/>
    </location>
</feature>
<organism evidence="3 4">
    <name type="scientific">Truncatella angustata</name>
    <dbReference type="NCBI Taxonomy" id="152316"/>
    <lineage>
        <taxon>Eukaryota</taxon>
        <taxon>Fungi</taxon>
        <taxon>Dikarya</taxon>
        <taxon>Ascomycota</taxon>
        <taxon>Pezizomycotina</taxon>
        <taxon>Sordariomycetes</taxon>
        <taxon>Xylariomycetidae</taxon>
        <taxon>Amphisphaeriales</taxon>
        <taxon>Sporocadaceae</taxon>
        <taxon>Truncatella</taxon>
    </lineage>
</organism>
<feature type="compositionally biased region" description="Polar residues" evidence="1">
    <location>
        <begin position="237"/>
        <end position="259"/>
    </location>
</feature>
<evidence type="ECO:0000256" key="1">
    <source>
        <dbReference type="SAM" id="MobiDB-lite"/>
    </source>
</evidence>
<protein>
    <recommendedName>
        <fullName evidence="2">Inner kinetochore subunit AME1 domain-containing protein</fullName>
    </recommendedName>
</protein>
<evidence type="ECO:0000259" key="2">
    <source>
        <dbReference type="Pfam" id="PF20994"/>
    </source>
</evidence>
<feature type="compositionally biased region" description="Low complexity" evidence="1">
    <location>
        <begin position="279"/>
        <end position="295"/>
    </location>
</feature>
<evidence type="ECO:0000313" key="3">
    <source>
        <dbReference type="EMBL" id="KAH6657831.1"/>
    </source>
</evidence>
<proteinExistence type="predicted"/>
<feature type="region of interest" description="Disordered" evidence="1">
    <location>
        <begin position="1"/>
        <end position="197"/>
    </location>
</feature>
<feature type="compositionally biased region" description="Basic and acidic residues" evidence="1">
    <location>
        <begin position="8"/>
        <end position="22"/>
    </location>
</feature>
<dbReference type="InterPro" id="IPR048743">
    <property type="entry name" value="AME1"/>
</dbReference>
<accession>A0A9P9A254</accession>